<gene>
    <name evidence="1" type="ORF">LCGC14_0494080</name>
</gene>
<accession>A0A0F9SP57</accession>
<name>A0A0F9SP57_9ZZZZ</name>
<proteinExistence type="predicted"/>
<comment type="caution">
    <text evidence="1">The sequence shown here is derived from an EMBL/GenBank/DDBJ whole genome shotgun (WGS) entry which is preliminary data.</text>
</comment>
<organism evidence="1">
    <name type="scientific">marine sediment metagenome</name>
    <dbReference type="NCBI Taxonomy" id="412755"/>
    <lineage>
        <taxon>unclassified sequences</taxon>
        <taxon>metagenomes</taxon>
        <taxon>ecological metagenomes</taxon>
    </lineage>
</organism>
<dbReference type="AlphaFoldDB" id="A0A0F9SP57"/>
<evidence type="ECO:0000313" key="1">
    <source>
        <dbReference type="EMBL" id="KKN64197.1"/>
    </source>
</evidence>
<protein>
    <submittedName>
        <fullName evidence="1">Uncharacterized protein</fullName>
    </submittedName>
</protein>
<sequence length="52" mass="6063">MLVQSREKVKSTPFSEFVRNGSAKEKRKFFDKVIKETVAIQRAMIEESKACR</sequence>
<dbReference type="EMBL" id="LAZR01000564">
    <property type="protein sequence ID" value="KKN64197.1"/>
    <property type="molecule type" value="Genomic_DNA"/>
</dbReference>
<reference evidence="1" key="1">
    <citation type="journal article" date="2015" name="Nature">
        <title>Complex archaea that bridge the gap between prokaryotes and eukaryotes.</title>
        <authorList>
            <person name="Spang A."/>
            <person name="Saw J.H."/>
            <person name="Jorgensen S.L."/>
            <person name="Zaremba-Niedzwiedzka K."/>
            <person name="Martijn J."/>
            <person name="Lind A.E."/>
            <person name="van Eijk R."/>
            <person name="Schleper C."/>
            <person name="Guy L."/>
            <person name="Ettema T.J."/>
        </authorList>
    </citation>
    <scope>NUCLEOTIDE SEQUENCE</scope>
</reference>